<dbReference type="AlphaFoldDB" id="A0A0V0H5S0"/>
<name>A0A0V0H5S0_SOLCH</name>
<organism evidence="1">
    <name type="scientific">Solanum chacoense</name>
    <name type="common">Chaco potato</name>
    <dbReference type="NCBI Taxonomy" id="4108"/>
    <lineage>
        <taxon>Eukaryota</taxon>
        <taxon>Viridiplantae</taxon>
        <taxon>Streptophyta</taxon>
        <taxon>Embryophyta</taxon>
        <taxon>Tracheophyta</taxon>
        <taxon>Spermatophyta</taxon>
        <taxon>Magnoliopsida</taxon>
        <taxon>eudicotyledons</taxon>
        <taxon>Gunneridae</taxon>
        <taxon>Pentapetalae</taxon>
        <taxon>asterids</taxon>
        <taxon>lamiids</taxon>
        <taxon>Solanales</taxon>
        <taxon>Solanaceae</taxon>
        <taxon>Solanoideae</taxon>
        <taxon>Solaneae</taxon>
        <taxon>Solanum</taxon>
    </lineage>
</organism>
<proteinExistence type="predicted"/>
<reference evidence="1" key="1">
    <citation type="submission" date="2015-12" db="EMBL/GenBank/DDBJ databases">
        <title>Gene expression during late stages of embryo sac development: a critical building block for successful pollen-pistil interactions.</title>
        <authorList>
            <person name="Liu Y."/>
            <person name="Joly V."/>
            <person name="Sabar M."/>
            <person name="Matton D.P."/>
        </authorList>
    </citation>
    <scope>NUCLEOTIDE SEQUENCE</scope>
</reference>
<evidence type="ECO:0000313" key="1">
    <source>
        <dbReference type="EMBL" id="JAP15383.1"/>
    </source>
</evidence>
<accession>A0A0V0H5S0</accession>
<dbReference type="EMBL" id="GEDG01025246">
    <property type="protein sequence ID" value="JAP15383.1"/>
    <property type="molecule type" value="Transcribed_RNA"/>
</dbReference>
<sequence length="102" mass="11781">MKLKIPFLQAGYSFHPHTETNVTRHEGTSTSVRQCHHNTSYIQIQLETYTIYHSLHKARIILVESRNLKLAKILKLFNGLPSKISEVPNFELIVSKLLPSFH</sequence>
<protein>
    <submittedName>
        <fullName evidence="1">Putative ovule protein</fullName>
    </submittedName>
</protein>